<dbReference type="PANTHER" id="PTHR31013:SF2">
    <property type="entry name" value="THAUMATIN-LIKE PROTEIN"/>
    <property type="match status" value="1"/>
</dbReference>
<dbReference type="InterPro" id="IPR001938">
    <property type="entry name" value="Thaumatin"/>
</dbReference>
<name>A0A1W0XA49_HYPEX</name>
<keyword evidence="1" id="KW-0732">Signal</keyword>
<dbReference type="EMBL" id="MTYJ01000008">
    <property type="protein sequence ID" value="OQV24141.1"/>
    <property type="molecule type" value="Genomic_DNA"/>
</dbReference>
<evidence type="ECO:0000256" key="1">
    <source>
        <dbReference type="SAM" id="SignalP"/>
    </source>
</evidence>
<protein>
    <submittedName>
        <fullName evidence="2">Uncharacterized protein</fullName>
    </submittedName>
</protein>
<sequence length="123" mass="13591">MAPLPPTTLRVALLLAVLTWKASSASKVQFINRCQGILRVVQTGNGRSPFQLGDIPEGWSRTYSFDGGSVNFKICWKSSFLSIAWLGGKGITLAEFTFNGWNGLDFYNLSLVDGYNLPMQIVR</sequence>
<comment type="caution">
    <text evidence="2">The sequence shown here is derived from an EMBL/GenBank/DDBJ whole genome shotgun (WGS) entry which is preliminary data.</text>
</comment>
<feature type="signal peptide" evidence="1">
    <location>
        <begin position="1"/>
        <end position="25"/>
    </location>
</feature>
<dbReference type="Pfam" id="PF00314">
    <property type="entry name" value="Thaumatin"/>
    <property type="match status" value="1"/>
</dbReference>
<proteinExistence type="predicted"/>
<evidence type="ECO:0000313" key="3">
    <source>
        <dbReference type="Proteomes" id="UP000192578"/>
    </source>
</evidence>
<dbReference type="OrthoDB" id="430315at2759"/>
<dbReference type="AlphaFoldDB" id="A0A1W0XA49"/>
<organism evidence="2 3">
    <name type="scientific">Hypsibius exemplaris</name>
    <name type="common">Freshwater tardigrade</name>
    <dbReference type="NCBI Taxonomy" id="2072580"/>
    <lineage>
        <taxon>Eukaryota</taxon>
        <taxon>Metazoa</taxon>
        <taxon>Ecdysozoa</taxon>
        <taxon>Tardigrada</taxon>
        <taxon>Eutardigrada</taxon>
        <taxon>Parachela</taxon>
        <taxon>Hypsibioidea</taxon>
        <taxon>Hypsibiidae</taxon>
        <taxon>Hypsibius</taxon>
    </lineage>
</organism>
<dbReference type="Proteomes" id="UP000192578">
    <property type="component" value="Unassembled WGS sequence"/>
</dbReference>
<feature type="chain" id="PRO_5012054298" evidence="1">
    <location>
        <begin position="26"/>
        <end position="123"/>
    </location>
</feature>
<keyword evidence="3" id="KW-1185">Reference proteome</keyword>
<dbReference type="InterPro" id="IPR037176">
    <property type="entry name" value="Osmotin/thaumatin-like_sf"/>
</dbReference>
<evidence type="ECO:0000313" key="2">
    <source>
        <dbReference type="EMBL" id="OQV24141.1"/>
    </source>
</evidence>
<dbReference type="Gene3D" id="2.60.110.10">
    <property type="entry name" value="Thaumatin"/>
    <property type="match status" value="1"/>
</dbReference>
<gene>
    <name evidence="2" type="ORF">BV898_02091</name>
</gene>
<dbReference type="SUPFAM" id="SSF49870">
    <property type="entry name" value="Osmotin, thaumatin-like protein"/>
    <property type="match status" value="1"/>
</dbReference>
<reference evidence="3" key="1">
    <citation type="submission" date="2017-01" db="EMBL/GenBank/DDBJ databases">
        <title>Comparative genomics of anhydrobiosis in the tardigrade Hypsibius dujardini.</title>
        <authorList>
            <person name="Yoshida Y."/>
            <person name="Koutsovoulos G."/>
            <person name="Laetsch D."/>
            <person name="Stevens L."/>
            <person name="Kumar S."/>
            <person name="Horikawa D."/>
            <person name="Ishino K."/>
            <person name="Komine S."/>
            <person name="Tomita M."/>
            <person name="Blaxter M."/>
            <person name="Arakawa K."/>
        </authorList>
    </citation>
    <scope>NUCLEOTIDE SEQUENCE [LARGE SCALE GENOMIC DNA]</scope>
    <source>
        <strain evidence="3">Z151</strain>
    </source>
</reference>
<accession>A0A1W0XA49</accession>
<dbReference type="PANTHER" id="PTHR31013">
    <property type="entry name" value="THAUMATIN FAMILY PROTEIN-RELATED"/>
    <property type="match status" value="1"/>
</dbReference>